<reference evidence="1 2" key="1">
    <citation type="submission" date="2019-04" db="EMBL/GenBank/DDBJ databases">
        <authorList>
            <person name="Park S."/>
            <person name="Yoon J.-H."/>
        </authorList>
    </citation>
    <scope>NUCLEOTIDE SEQUENCE [LARGE SCALE GENOMIC DNA]</scope>
    <source>
        <strain evidence="1 2">HJM-18</strain>
    </source>
</reference>
<dbReference type="InterPro" id="IPR028185">
    <property type="entry name" value="Imm70"/>
</dbReference>
<dbReference type="RefSeq" id="WP_135804701.1">
    <property type="nucleotide sequence ID" value="NZ_SRPF01000010.1"/>
</dbReference>
<evidence type="ECO:0008006" key="3">
    <source>
        <dbReference type="Google" id="ProtNLM"/>
    </source>
</evidence>
<evidence type="ECO:0000313" key="1">
    <source>
        <dbReference type="EMBL" id="TGN37920.1"/>
    </source>
</evidence>
<name>A0A4Z1B907_9GAMM</name>
<dbReference type="EMBL" id="SRPF01000010">
    <property type="protein sequence ID" value="TGN37920.1"/>
    <property type="molecule type" value="Genomic_DNA"/>
</dbReference>
<proteinExistence type="predicted"/>
<gene>
    <name evidence="1" type="ORF">E5Q11_17270</name>
</gene>
<sequence length="136" mass="14801">MAVGITVGPITAEIGAASFVHAFFSTVSVHCEPNGWGTRYPHLMNHLYQGYLSHSQAAEALEELQDAHAVLDKVSPSKVVWDVEDRSAQPPWGTNISSDITSLGNYFVSSTGRDLFALLEEILKLSIDRQKDATLG</sequence>
<dbReference type="Pfam" id="PF15601">
    <property type="entry name" value="Imm70"/>
    <property type="match status" value="1"/>
</dbReference>
<evidence type="ECO:0000313" key="2">
    <source>
        <dbReference type="Proteomes" id="UP000298325"/>
    </source>
</evidence>
<organism evidence="1 2">
    <name type="scientific">Marinobacter confluentis</name>
    <dbReference type="NCBI Taxonomy" id="1697557"/>
    <lineage>
        <taxon>Bacteria</taxon>
        <taxon>Pseudomonadati</taxon>
        <taxon>Pseudomonadota</taxon>
        <taxon>Gammaproteobacteria</taxon>
        <taxon>Pseudomonadales</taxon>
        <taxon>Marinobacteraceae</taxon>
        <taxon>Marinobacter</taxon>
    </lineage>
</organism>
<protein>
    <recommendedName>
        <fullName evidence="3">Immunity protein 70</fullName>
    </recommendedName>
</protein>
<comment type="caution">
    <text evidence="1">The sequence shown here is derived from an EMBL/GenBank/DDBJ whole genome shotgun (WGS) entry which is preliminary data.</text>
</comment>
<dbReference type="AlphaFoldDB" id="A0A4Z1B907"/>
<accession>A0A4Z1B907</accession>
<dbReference type="OrthoDB" id="5120820at2"/>
<dbReference type="Proteomes" id="UP000298325">
    <property type="component" value="Unassembled WGS sequence"/>
</dbReference>
<keyword evidence="2" id="KW-1185">Reference proteome</keyword>